<dbReference type="PANTHER" id="PTHR48097:SF9">
    <property type="entry name" value="L-THREONINE ALDOLASE"/>
    <property type="match status" value="1"/>
</dbReference>
<comment type="caution">
    <text evidence="7">The sequence shown here is derived from an EMBL/GenBank/DDBJ whole genome shotgun (WGS) entry which is preliminary data.</text>
</comment>
<protein>
    <submittedName>
        <fullName evidence="7">Low specificity L-threonine aldolase</fullName>
    </submittedName>
</protein>
<evidence type="ECO:0000256" key="3">
    <source>
        <dbReference type="ARBA" id="ARBA00022898"/>
    </source>
</evidence>
<dbReference type="GO" id="GO:0008732">
    <property type="term" value="F:L-allo-threonine aldolase activity"/>
    <property type="evidence" value="ECO:0007669"/>
    <property type="project" value="TreeGrafter"/>
</dbReference>
<dbReference type="InterPro" id="IPR001597">
    <property type="entry name" value="ArAA_b-elim_lyase/Thr_aldolase"/>
</dbReference>
<evidence type="ECO:0000313" key="8">
    <source>
        <dbReference type="Proteomes" id="UP000283880"/>
    </source>
</evidence>
<proteinExistence type="inferred from homology"/>
<dbReference type="InterPro" id="IPR015421">
    <property type="entry name" value="PyrdxlP-dep_Trfase_major"/>
</dbReference>
<feature type="modified residue" description="N6-(pyridoxal phosphate)lysine" evidence="5">
    <location>
        <position position="207"/>
    </location>
</feature>
<gene>
    <name evidence="7" type="ORF">DWV29_09340</name>
</gene>
<dbReference type="AlphaFoldDB" id="A0A413FGX8"/>
<keyword evidence="3" id="KW-0663">Pyridoxal phosphate</keyword>
<dbReference type="InterPro" id="IPR015422">
    <property type="entry name" value="PyrdxlP-dep_Trfase_small"/>
</dbReference>
<sequence length="361" mass="38819">MDEKRWIDLRSDTVTVPSREMLLTVLEAQLGDDGRRITPETGGDGTVNELEALAARITGKEAAILFPSGTMANTAALLTWAKAGDTVLVDRLMHLYLREKTGFVPALGGLLPVFYDLAANGSPDMESVKNALTAASVRLACIETTHNFSGGSCQPPDELAQFKELCGRAGIPVHMDGARLFNAVCSLEVEAEEICRYADSVMFCLSKGLGAPVGSLLCGSRDFCRRAREMRKALGGAMRKAGVIAAPGIYALKHNVPGLKEDNEKARYVAERLRKLEKAFPIRGSVPSNILILETAGEETCRALMEALKVRGILCNKVPGHGLRFVWHNGVNWEDTRLAAELIVQAAGRIKACGGGEANGI</sequence>
<evidence type="ECO:0000259" key="6">
    <source>
        <dbReference type="Pfam" id="PF01212"/>
    </source>
</evidence>
<comment type="cofactor">
    <cofactor evidence="1">
        <name>pyridoxal 5'-phosphate</name>
        <dbReference type="ChEBI" id="CHEBI:597326"/>
    </cofactor>
</comment>
<dbReference type="PANTHER" id="PTHR48097">
    <property type="entry name" value="L-THREONINE ALDOLASE-RELATED"/>
    <property type="match status" value="1"/>
</dbReference>
<accession>A0A413FGX8</accession>
<evidence type="ECO:0000256" key="4">
    <source>
        <dbReference type="ARBA" id="ARBA00023239"/>
    </source>
</evidence>
<name>A0A413FGX8_9FIRM</name>
<dbReference type="Pfam" id="PF01212">
    <property type="entry name" value="Beta_elim_lyase"/>
    <property type="match status" value="1"/>
</dbReference>
<dbReference type="InterPro" id="IPR015424">
    <property type="entry name" value="PyrdxlP-dep_Trfase"/>
</dbReference>
<dbReference type="NCBIfam" id="NF041359">
    <property type="entry name" value="GntG_guanitoxin"/>
    <property type="match status" value="1"/>
</dbReference>
<evidence type="ECO:0000256" key="1">
    <source>
        <dbReference type="ARBA" id="ARBA00001933"/>
    </source>
</evidence>
<dbReference type="GO" id="GO:0006545">
    <property type="term" value="P:glycine biosynthetic process"/>
    <property type="evidence" value="ECO:0007669"/>
    <property type="project" value="TreeGrafter"/>
</dbReference>
<dbReference type="Gene3D" id="3.90.1150.10">
    <property type="entry name" value="Aspartate Aminotransferase, domain 1"/>
    <property type="match status" value="1"/>
</dbReference>
<reference evidence="7 8" key="1">
    <citation type="submission" date="2018-08" db="EMBL/GenBank/DDBJ databases">
        <title>A genome reference for cultivated species of the human gut microbiota.</title>
        <authorList>
            <person name="Zou Y."/>
            <person name="Xue W."/>
            <person name="Luo G."/>
        </authorList>
    </citation>
    <scope>NUCLEOTIDE SEQUENCE [LARGE SCALE GENOMIC DNA]</scope>
    <source>
        <strain evidence="7 8">AF04-15</strain>
    </source>
</reference>
<dbReference type="SUPFAM" id="SSF53383">
    <property type="entry name" value="PLP-dependent transferases"/>
    <property type="match status" value="1"/>
</dbReference>
<dbReference type="OrthoDB" id="9774495at2"/>
<dbReference type="PIRSF" id="PIRSF017617">
    <property type="entry name" value="Thr_aldolase"/>
    <property type="match status" value="1"/>
</dbReference>
<dbReference type="InterPro" id="IPR023603">
    <property type="entry name" value="Low_specificity_L-TA-like"/>
</dbReference>
<comment type="similarity">
    <text evidence="2">Belongs to the threonine aldolase family.</text>
</comment>
<dbReference type="RefSeq" id="WP_117777396.1">
    <property type="nucleotide sequence ID" value="NZ_QSBM01000006.1"/>
</dbReference>
<dbReference type="EMBL" id="QSBM01000006">
    <property type="protein sequence ID" value="RGX30055.1"/>
    <property type="molecule type" value="Genomic_DNA"/>
</dbReference>
<evidence type="ECO:0000313" key="7">
    <source>
        <dbReference type="EMBL" id="RGX30055.1"/>
    </source>
</evidence>
<evidence type="ECO:0000256" key="5">
    <source>
        <dbReference type="PIRSR" id="PIRSR017617-1"/>
    </source>
</evidence>
<dbReference type="FunFam" id="3.40.640.10:FF:000030">
    <property type="entry name" value="Low-specificity L-threonine aldolase"/>
    <property type="match status" value="1"/>
</dbReference>
<dbReference type="GO" id="GO:0006567">
    <property type="term" value="P:L-threonine catabolic process"/>
    <property type="evidence" value="ECO:0007669"/>
    <property type="project" value="TreeGrafter"/>
</dbReference>
<dbReference type="Proteomes" id="UP000283880">
    <property type="component" value="Unassembled WGS sequence"/>
</dbReference>
<feature type="domain" description="Aromatic amino acid beta-eliminating lyase/threonine aldolase" evidence="6">
    <location>
        <begin position="8"/>
        <end position="293"/>
    </location>
</feature>
<keyword evidence="4" id="KW-0456">Lyase</keyword>
<organism evidence="7 8">
    <name type="scientific">Enterocloster asparagiformis</name>
    <dbReference type="NCBI Taxonomy" id="333367"/>
    <lineage>
        <taxon>Bacteria</taxon>
        <taxon>Bacillati</taxon>
        <taxon>Bacillota</taxon>
        <taxon>Clostridia</taxon>
        <taxon>Lachnospirales</taxon>
        <taxon>Lachnospiraceae</taxon>
        <taxon>Enterocloster</taxon>
    </lineage>
</organism>
<dbReference type="Gene3D" id="3.40.640.10">
    <property type="entry name" value="Type I PLP-dependent aspartate aminotransferase-like (Major domain)"/>
    <property type="match status" value="1"/>
</dbReference>
<evidence type="ECO:0000256" key="2">
    <source>
        <dbReference type="ARBA" id="ARBA00006966"/>
    </source>
</evidence>
<dbReference type="GO" id="GO:0005829">
    <property type="term" value="C:cytosol"/>
    <property type="evidence" value="ECO:0007669"/>
    <property type="project" value="TreeGrafter"/>
</dbReference>